<dbReference type="CDD" id="cd00075">
    <property type="entry name" value="HATPase"/>
    <property type="match status" value="1"/>
</dbReference>
<evidence type="ECO:0000259" key="11">
    <source>
        <dbReference type="PROSITE" id="PS01124"/>
    </source>
</evidence>
<dbReference type="Pfam" id="PF07495">
    <property type="entry name" value="Y_Y_Y"/>
    <property type="match status" value="1"/>
</dbReference>
<reference evidence="15" key="1">
    <citation type="submission" date="2016-11" db="EMBL/GenBank/DDBJ databases">
        <authorList>
            <person name="Varghese N."/>
            <person name="Submissions S."/>
        </authorList>
    </citation>
    <scope>NUCLEOTIDE SEQUENCE [LARGE SCALE GENOMIC DNA]</scope>
    <source>
        <strain evidence="15">DSM 26134</strain>
    </source>
</reference>
<dbReference type="InterPro" id="IPR011006">
    <property type="entry name" value="CheY-like_superfamily"/>
</dbReference>
<dbReference type="FunFam" id="3.30.565.10:FF:000006">
    <property type="entry name" value="Sensor histidine kinase WalK"/>
    <property type="match status" value="1"/>
</dbReference>
<dbReference type="Gene3D" id="2.130.10.10">
    <property type="entry name" value="YVTN repeat-like/Quinoprotein amine dehydrogenase"/>
    <property type="match status" value="2"/>
</dbReference>
<dbReference type="GO" id="GO:0043565">
    <property type="term" value="F:sequence-specific DNA binding"/>
    <property type="evidence" value="ECO:0007669"/>
    <property type="project" value="InterPro"/>
</dbReference>
<dbReference type="SMART" id="SM00387">
    <property type="entry name" value="HATPase_c"/>
    <property type="match status" value="1"/>
</dbReference>
<evidence type="ECO:0000313" key="15">
    <source>
        <dbReference type="Proteomes" id="UP000184474"/>
    </source>
</evidence>
<keyword evidence="10" id="KW-0732">Signal</keyword>
<dbReference type="Gene3D" id="3.40.50.2300">
    <property type="match status" value="1"/>
</dbReference>
<dbReference type="InterPro" id="IPR013783">
    <property type="entry name" value="Ig-like_fold"/>
</dbReference>
<evidence type="ECO:0000256" key="7">
    <source>
        <dbReference type="ARBA" id="ARBA00023125"/>
    </source>
</evidence>
<dbReference type="EC" id="2.7.13.3" evidence="2"/>
<comment type="catalytic activity">
    <reaction evidence="1">
        <text>ATP + protein L-histidine = ADP + protein N-phospho-L-histidine.</text>
        <dbReference type="EC" id="2.7.13.3"/>
    </reaction>
</comment>
<dbReference type="InterPro" id="IPR005467">
    <property type="entry name" value="His_kinase_dom"/>
</dbReference>
<dbReference type="PANTHER" id="PTHR43547">
    <property type="entry name" value="TWO-COMPONENT HISTIDINE KINASE"/>
    <property type="match status" value="1"/>
</dbReference>
<gene>
    <name evidence="14" type="ORF">SAMN04488028_105129</name>
</gene>
<dbReference type="PROSITE" id="PS01124">
    <property type="entry name" value="HTH_ARAC_FAMILY_2"/>
    <property type="match status" value="1"/>
</dbReference>
<dbReference type="InterPro" id="IPR003661">
    <property type="entry name" value="HisK_dim/P_dom"/>
</dbReference>
<dbReference type="GO" id="GO:0000155">
    <property type="term" value="F:phosphorelay sensor kinase activity"/>
    <property type="evidence" value="ECO:0007669"/>
    <property type="project" value="InterPro"/>
</dbReference>
<dbReference type="SUPFAM" id="SSF52172">
    <property type="entry name" value="CheY-like"/>
    <property type="match status" value="1"/>
</dbReference>
<sequence>MKTRLILFILLCSCASVQSQNLFTQHKFHRLDESQDLTNNIINDIAQDSLGYIWVATEGGLLRYQGFKFKTYQKDRTNAFSLPHNLVYRVYVDDKNQIWALTDQGVAKYSYHEDKVTRFKPEEISVGITAMAMDEDKKYYFGGYSGGVWVGRDSLTHLQMIDSKTGQDLSQEQISQLKICNQTLWVAFRSQGMVKYDLNTGEVVYFHPDLFHHGARFEIIDFLIDAKRMVWVATNRGLVGIKSDSTGAYDLDNILEGQLPVDDYLSIHQDDNGKTWLGTRQHGMYAFALDQAHRLVGSLEHFEPQPDDSGISHRTISKIFCDDSGLMWLGTHNGGVNVFNSEGEEVRYLTHSQSNNQTLSYENVWGLAPSSDGEYWVGTDGKGLNTLNPKTGEVSVRFQEQLANKAILSLLEDDQSRLWVGTYEGGLYMIDLKSNQVKNYRNGGAMSELLVDDIRVIHQMDNGKILIGTNYGGLYWFDEHSERVLLVEGASWLDVRSIERVNERILYLGSFSNGLMRAELLGDVWRIEEVKGEGNDERLVVSDICALDNNLWLATRENGLVRYDVLARKYHFFEYQAILRNVAVSGLVSDQKGNLWLTTNSGIYSYNVRTEEVTVFDTMDGIQPGHFNYGSILLSSEGYLVAGGIHGMNLFYPGQVLQELPQLPVIFNELKVLNEKMTPINSEVFVTGESIFLTKEIKLNHTDNVFSISYSIPGFNKGKQNKFEYMLEGYDAVWQVNNGVNEATYRNVPYGNYTFRVKSIYDDKVSNALKVSISAPFWRTWEAYLLMIVTLAVVLWRFVKFNNVRITLRQQLKFEQELREKDHHLMQEKLRFYTNFSHELKTPLTLIQGPVNDLIKKEQDPQHLYYLQLIKKNTSILLKFIGRMLEFRKVEMNQGYLNVGCYDLNILAQEEAESFTYLAKEKDIPFGFYSESNLNVWVDIEKVQIVINNLLSNAIKFSSPGEKVQFGVFQEGSSVIIEVKDQGEGIKPEELGNIFSPFYQASNSAGSGGTGIGLALSKNFVEAHGGEITVDSSSEGSVFRVGIPLGKEHLLGKDNIRFIASDQTESLEIKSLTESFVIDGKPEVISDADKVMLVVDDNRDIAAYISSIFSADFKVIQADNGQDAFDKSINSMPDIIISDMMMPEMDGLELCKKLKSNIATSHVPIILLTAKNSNESKMDGYGVGADDYMTKPFNSDLLKVRVANILSRRKLLALKYTSGDLVEQSEQVSKEKEFILQVEATIIAMLDSAEFNVPDLCKELGMSQTSLYRKIKSLTDDSIQIFIRKIKIKRAAHMLVAEDMTVTEVAIALNFSDLKYFRKCFKEQFDQTPSEYKNDHAIKPQTVNINNL</sequence>
<dbReference type="Gene3D" id="3.30.565.10">
    <property type="entry name" value="Histidine kinase-like ATPase, C-terminal domain"/>
    <property type="match status" value="1"/>
</dbReference>
<dbReference type="InterPro" id="IPR011110">
    <property type="entry name" value="Reg_prop"/>
</dbReference>
<dbReference type="Pfam" id="PF00072">
    <property type="entry name" value="Response_reg"/>
    <property type="match status" value="1"/>
</dbReference>
<dbReference type="SMART" id="SM00342">
    <property type="entry name" value="HTH_ARAC"/>
    <property type="match status" value="1"/>
</dbReference>
<dbReference type="PRINTS" id="PR00344">
    <property type="entry name" value="BCTRLSENSOR"/>
</dbReference>
<dbReference type="CDD" id="cd00082">
    <property type="entry name" value="HisKA"/>
    <property type="match status" value="1"/>
</dbReference>
<evidence type="ECO:0000256" key="6">
    <source>
        <dbReference type="ARBA" id="ARBA00023015"/>
    </source>
</evidence>
<dbReference type="SUPFAM" id="SSF55874">
    <property type="entry name" value="ATPase domain of HSP90 chaperone/DNA topoisomerase II/histidine kinase"/>
    <property type="match status" value="1"/>
</dbReference>
<evidence type="ECO:0000259" key="13">
    <source>
        <dbReference type="PROSITE" id="PS50110"/>
    </source>
</evidence>
<feature type="domain" description="Response regulatory" evidence="13">
    <location>
        <begin position="1091"/>
        <end position="1206"/>
    </location>
</feature>
<dbReference type="GO" id="GO:0003700">
    <property type="term" value="F:DNA-binding transcription factor activity"/>
    <property type="evidence" value="ECO:0007669"/>
    <property type="project" value="InterPro"/>
</dbReference>
<proteinExistence type="predicted"/>
<dbReference type="InterPro" id="IPR018062">
    <property type="entry name" value="HTH_AraC-typ_CS"/>
</dbReference>
<dbReference type="SMART" id="SM00448">
    <property type="entry name" value="REC"/>
    <property type="match status" value="1"/>
</dbReference>
<dbReference type="Pfam" id="PF00512">
    <property type="entry name" value="HisKA"/>
    <property type="match status" value="1"/>
</dbReference>
<dbReference type="InterPro" id="IPR036097">
    <property type="entry name" value="HisK_dim/P_sf"/>
</dbReference>
<keyword evidence="6" id="KW-0805">Transcription regulation</keyword>
<dbReference type="Pfam" id="PF07494">
    <property type="entry name" value="Reg_prop"/>
    <property type="match status" value="2"/>
</dbReference>
<dbReference type="InterPro" id="IPR011123">
    <property type="entry name" value="Y_Y_Y"/>
</dbReference>
<dbReference type="InterPro" id="IPR004358">
    <property type="entry name" value="Sig_transdc_His_kin-like_C"/>
</dbReference>
<name>A0A1M6SS75_REIAG</name>
<dbReference type="PANTHER" id="PTHR43547:SF2">
    <property type="entry name" value="HYBRID SIGNAL TRANSDUCTION HISTIDINE KINASE C"/>
    <property type="match status" value="1"/>
</dbReference>
<evidence type="ECO:0000256" key="8">
    <source>
        <dbReference type="ARBA" id="ARBA00023163"/>
    </source>
</evidence>
<dbReference type="SMART" id="SM00388">
    <property type="entry name" value="HisKA"/>
    <property type="match status" value="1"/>
</dbReference>
<dbReference type="CDD" id="cd17574">
    <property type="entry name" value="REC_OmpR"/>
    <property type="match status" value="1"/>
</dbReference>
<keyword evidence="5 14" id="KW-0418">Kinase</keyword>
<dbReference type="STRING" id="156994.SAMN04488028_105129"/>
<feature type="modified residue" description="4-aspartylphosphate" evidence="9">
    <location>
        <position position="1139"/>
    </location>
</feature>
<dbReference type="Pfam" id="PF12833">
    <property type="entry name" value="HTH_18"/>
    <property type="match status" value="1"/>
</dbReference>
<dbReference type="InterPro" id="IPR015943">
    <property type="entry name" value="WD40/YVTN_repeat-like_dom_sf"/>
</dbReference>
<keyword evidence="15" id="KW-1185">Reference proteome</keyword>
<dbReference type="SUPFAM" id="SSF101898">
    <property type="entry name" value="NHL repeat"/>
    <property type="match status" value="1"/>
</dbReference>
<dbReference type="InterPro" id="IPR003594">
    <property type="entry name" value="HATPase_dom"/>
</dbReference>
<protein>
    <recommendedName>
        <fullName evidence="2">histidine kinase</fullName>
        <ecNumber evidence="2">2.7.13.3</ecNumber>
    </recommendedName>
</protein>
<feature type="domain" description="HTH araC/xylS-type" evidence="11">
    <location>
        <begin position="1236"/>
        <end position="1335"/>
    </location>
</feature>
<keyword evidence="8" id="KW-0804">Transcription</keyword>
<evidence type="ECO:0000256" key="10">
    <source>
        <dbReference type="SAM" id="SignalP"/>
    </source>
</evidence>
<dbReference type="Gene3D" id="1.10.287.130">
    <property type="match status" value="1"/>
</dbReference>
<dbReference type="InterPro" id="IPR018060">
    <property type="entry name" value="HTH_AraC"/>
</dbReference>
<dbReference type="Pfam" id="PF02518">
    <property type="entry name" value="HATPase_c"/>
    <property type="match status" value="1"/>
</dbReference>
<dbReference type="SUPFAM" id="SSF47384">
    <property type="entry name" value="Homodimeric domain of signal transducing histidine kinase"/>
    <property type="match status" value="1"/>
</dbReference>
<organism evidence="14 15">
    <name type="scientific">Reichenbachiella agariperforans</name>
    <dbReference type="NCBI Taxonomy" id="156994"/>
    <lineage>
        <taxon>Bacteria</taxon>
        <taxon>Pseudomonadati</taxon>
        <taxon>Bacteroidota</taxon>
        <taxon>Cytophagia</taxon>
        <taxon>Cytophagales</taxon>
        <taxon>Reichenbachiellaceae</taxon>
        <taxon>Reichenbachiella</taxon>
    </lineage>
</organism>
<dbReference type="PROSITE" id="PS50109">
    <property type="entry name" value="HIS_KIN"/>
    <property type="match status" value="1"/>
</dbReference>
<feature type="signal peptide" evidence="10">
    <location>
        <begin position="1"/>
        <end position="19"/>
    </location>
</feature>
<dbReference type="InterPro" id="IPR009057">
    <property type="entry name" value="Homeodomain-like_sf"/>
</dbReference>
<evidence type="ECO:0000256" key="3">
    <source>
        <dbReference type="ARBA" id="ARBA00022553"/>
    </source>
</evidence>
<dbReference type="InterPro" id="IPR001789">
    <property type="entry name" value="Sig_transdc_resp-reg_receiver"/>
</dbReference>
<keyword evidence="3 9" id="KW-0597">Phosphoprotein</keyword>
<feature type="domain" description="Histidine kinase" evidence="12">
    <location>
        <begin position="835"/>
        <end position="1047"/>
    </location>
</feature>
<dbReference type="Gene3D" id="2.60.40.10">
    <property type="entry name" value="Immunoglobulins"/>
    <property type="match status" value="1"/>
</dbReference>
<dbReference type="InterPro" id="IPR036890">
    <property type="entry name" value="HATPase_C_sf"/>
</dbReference>
<evidence type="ECO:0000256" key="9">
    <source>
        <dbReference type="PROSITE-ProRule" id="PRU00169"/>
    </source>
</evidence>
<dbReference type="PROSITE" id="PS00041">
    <property type="entry name" value="HTH_ARAC_FAMILY_1"/>
    <property type="match status" value="1"/>
</dbReference>
<dbReference type="Gene3D" id="1.10.10.60">
    <property type="entry name" value="Homeodomain-like"/>
    <property type="match status" value="1"/>
</dbReference>
<dbReference type="EMBL" id="FRAA01000005">
    <property type="protein sequence ID" value="SHK47448.1"/>
    <property type="molecule type" value="Genomic_DNA"/>
</dbReference>
<dbReference type="RefSeq" id="WP_084190557.1">
    <property type="nucleotide sequence ID" value="NZ_FRAA01000005.1"/>
</dbReference>
<evidence type="ECO:0000313" key="14">
    <source>
        <dbReference type="EMBL" id="SHK47448.1"/>
    </source>
</evidence>
<feature type="chain" id="PRO_5013020004" description="histidine kinase" evidence="10">
    <location>
        <begin position="20"/>
        <end position="1348"/>
    </location>
</feature>
<keyword evidence="7" id="KW-0238">DNA-binding</keyword>
<dbReference type="SUPFAM" id="SSF46689">
    <property type="entry name" value="Homeodomain-like"/>
    <property type="match status" value="1"/>
</dbReference>
<dbReference type="Proteomes" id="UP000184474">
    <property type="component" value="Unassembled WGS sequence"/>
</dbReference>
<dbReference type="PROSITE" id="PS50110">
    <property type="entry name" value="RESPONSE_REGULATORY"/>
    <property type="match status" value="1"/>
</dbReference>
<evidence type="ECO:0000256" key="2">
    <source>
        <dbReference type="ARBA" id="ARBA00012438"/>
    </source>
</evidence>
<evidence type="ECO:0000259" key="12">
    <source>
        <dbReference type="PROSITE" id="PS50109"/>
    </source>
</evidence>
<evidence type="ECO:0000256" key="4">
    <source>
        <dbReference type="ARBA" id="ARBA00022679"/>
    </source>
</evidence>
<evidence type="ECO:0000256" key="1">
    <source>
        <dbReference type="ARBA" id="ARBA00000085"/>
    </source>
</evidence>
<keyword evidence="4" id="KW-0808">Transferase</keyword>
<evidence type="ECO:0000256" key="5">
    <source>
        <dbReference type="ARBA" id="ARBA00022777"/>
    </source>
</evidence>
<dbReference type="SUPFAM" id="SSF69322">
    <property type="entry name" value="Tricorn protease domain 2"/>
    <property type="match status" value="1"/>
</dbReference>
<accession>A0A1M6SS75</accession>